<feature type="region of interest" description="Disordered" evidence="1">
    <location>
        <begin position="108"/>
        <end position="181"/>
    </location>
</feature>
<dbReference type="Proteomes" id="UP000316270">
    <property type="component" value="Chromosome 2"/>
</dbReference>
<evidence type="ECO:0000313" key="2">
    <source>
        <dbReference type="EMBL" id="QDS68850.1"/>
    </source>
</evidence>
<accession>A0A517KZP4</accession>
<name>A0A517KZP4_9PEZI</name>
<dbReference type="EMBL" id="CP042186">
    <property type="protein sequence ID" value="QDS68850.1"/>
    <property type="molecule type" value="Genomic_DNA"/>
</dbReference>
<dbReference type="AlphaFoldDB" id="A0A517KZP4"/>
<feature type="region of interest" description="Disordered" evidence="1">
    <location>
        <begin position="305"/>
        <end position="341"/>
    </location>
</feature>
<feature type="compositionally biased region" description="Low complexity" evidence="1">
    <location>
        <begin position="308"/>
        <end position="323"/>
    </location>
</feature>
<feature type="region of interest" description="Disordered" evidence="1">
    <location>
        <begin position="264"/>
        <end position="284"/>
    </location>
</feature>
<feature type="compositionally biased region" description="Low complexity" evidence="1">
    <location>
        <begin position="135"/>
        <end position="153"/>
    </location>
</feature>
<keyword evidence="3" id="KW-1185">Reference proteome</keyword>
<evidence type="ECO:0000256" key="1">
    <source>
        <dbReference type="SAM" id="MobiDB-lite"/>
    </source>
</evidence>
<proteinExistence type="predicted"/>
<protein>
    <submittedName>
        <fullName evidence="2">Uncharacterized protein</fullName>
    </submittedName>
</protein>
<feature type="compositionally biased region" description="Low complexity" evidence="1">
    <location>
        <begin position="171"/>
        <end position="181"/>
    </location>
</feature>
<evidence type="ECO:0000313" key="3">
    <source>
        <dbReference type="Proteomes" id="UP000316270"/>
    </source>
</evidence>
<organism evidence="2 3">
    <name type="scientific">Venturia effusa</name>
    <dbReference type="NCBI Taxonomy" id="50376"/>
    <lineage>
        <taxon>Eukaryota</taxon>
        <taxon>Fungi</taxon>
        <taxon>Dikarya</taxon>
        <taxon>Ascomycota</taxon>
        <taxon>Pezizomycotina</taxon>
        <taxon>Dothideomycetes</taxon>
        <taxon>Pleosporomycetidae</taxon>
        <taxon>Venturiales</taxon>
        <taxon>Venturiaceae</taxon>
        <taxon>Venturia</taxon>
    </lineage>
</organism>
<feature type="region of interest" description="Disordered" evidence="1">
    <location>
        <begin position="1"/>
        <end position="29"/>
    </location>
</feature>
<feature type="compositionally biased region" description="Basic residues" evidence="1">
    <location>
        <begin position="108"/>
        <end position="117"/>
    </location>
</feature>
<gene>
    <name evidence="2" type="ORF">FKW77_007261</name>
</gene>
<sequence>MGDEESLKEPMSSYANSTLPNPADQQSRGFDHILSPYLSSQISFTSPLPAYIPERTSVTGTPSDNNTISFSTPPIVSSKISSPSFTPITTPGAFGIPATPSEPIRLSKVKKQAQKKAKSSEALAISPSPTIKSATETSPTSTINPTSSATPATKPLTSLADDIEMRDRDSPASVGASNSSSVSEGILNHVSHLEEEAEEWRDRINNLTISISSKAREIAVMTEALNSLKAQKTRVQTLLQKVDANIQKTLTQGREIVGLPFRPSRLHKPLTQPQKVTRRKTNEAEKLRLEQRLKERAELIEYLQDYRPSSSTPAPAPTPASATGTNPITQPPPKTSTKTQCPITHHDCPDCGCRMPKSKKENHMTSHCWGRCKNCAKEGLACNGGMTSKWTSCFQCGQHGVVCAKPAKTREEAQEVLRKERGRVGSLVA</sequence>
<dbReference type="OrthoDB" id="10543189at2759"/>
<reference evidence="2 3" key="1">
    <citation type="submission" date="2019-07" db="EMBL/GenBank/DDBJ databases">
        <title>Finished genome of Venturia effusa.</title>
        <authorList>
            <person name="Young C.A."/>
            <person name="Cox M.P."/>
            <person name="Ganley A.R.D."/>
            <person name="David W.J."/>
        </authorList>
    </citation>
    <scope>NUCLEOTIDE SEQUENCE [LARGE SCALE GENOMIC DNA]</scope>
    <source>
        <strain evidence="3">albino</strain>
    </source>
</reference>
<feature type="compositionally biased region" description="Polar residues" evidence="1">
    <location>
        <begin position="13"/>
        <end position="28"/>
    </location>
</feature>